<reference evidence="1 2" key="1">
    <citation type="submission" date="2021-06" db="EMBL/GenBank/DDBJ databases">
        <title>Caerostris extrusa draft genome.</title>
        <authorList>
            <person name="Kono N."/>
            <person name="Arakawa K."/>
        </authorList>
    </citation>
    <scope>NUCLEOTIDE SEQUENCE [LARGE SCALE GENOMIC DNA]</scope>
</reference>
<feature type="non-terminal residue" evidence="1">
    <location>
        <position position="1"/>
    </location>
</feature>
<evidence type="ECO:0000313" key="1">
    <source>
        <dbReference type="EMBL" id="GIY38966.1"/>
    </source>
</evidence>
<proteinExistence type="predicted"/>
<accession>A0AAV4T119</accession>
<name>A0AAV4T119_CAEEX</name>
<dbReference type="AlphaFoldDB" id="A0AAV4T119"/>
<organism evidence="1 2">
    <name type="scientific">Caerostris extrusa</name>
    <name type="common">Bark spider</name>
    <name type="synonym">Caerostris bankana</name>
    <dbReference type="NCBI Taxonomy" id="172846"/>
    <lineage>
        <taxon>Eukaryota</taxon>
        <taxon>Metazoa</taxon>
        <taxon>Ecdysozoa</taxon>
        <taxon>Arthropoda</taxon>
        <taxon>Chelicerata</taxon>
        <taxon>Arachnida</taxon>
        <taxon>Araneae</taxon>
        <taxon>Araneomorphae</taxon>
        <taxon>Entelegynae</taxon>
        <taxon>Araneoidea</taxon>
        <taxon>Araneidae</taxon>
        <taxon>Caerostris</taxon>
    </lineage>
</organism>
<gene>
    <name evidence="1" type="ORF">CEXT_396591</name>
</gene>
<keyword evidence="2" id="KW-1185">Reference proteome</keyword>
<comment type="caution">
    <text evidence="1">The sequence shown here is derived from an EMBL/GenBank/DDBJ whole genome shotgun (WGS) entry which is preliminary data.</text>
</comment>
<protein>
    <submittedName>
        <fullName evidence="1">Uncharacterized protein</fullName>
    </submittedName>
</protein>
<evidence type="ECO:0000313" key="2">
    <source>
        <dbReference type="Proteomes" id="UP001054945"/>
    </source>
</evidence>
<dbReference type="Proteomes" id="UP001054945">
    <property type="component" value="Unassembled WGS sequence"/>
</dbReference>
<dbReference type="EMBL" id="BPLR01010382">
    <property type="protein sequence ID" value="GIY38966.1"/>
    <property type="molecule type" value="Genomic_DNA"/>
</dbReference>
<sequence>VYIVVLATVIVSKDVLVAIPKTALSPLLLKEYIAPFTHFTKARVGSVSHVLFVDRFRQRESRFVSHEGAIRYFRVLCVEIEMVNAIFF</sequence>